<reference evidence="2 3" key="1">
    <citation type="submission" date="2020-08" db="EMBL/GenBank/DDBJ databases">
        <title>Cohnella phylogeny.</title>
        <authorList>
            <person name="Dunlap C."/>
        </authorList>
    </citation>
    <scope>NUCLEOTIDE SEQUENCE [LARGE SCALE GENOMIC DNA]</scope>
    <source>
        <strain evidence="2 3">DSM 25241</strain>
    </source>
</reference>
<dbReference type="EMBL" id="JACJVQ010000005">
    <property type="protein sequence ID" value="MBB6633712.1"/>
    <property type="molecule type" value="Genomic_DNA"/>
</dbReference>
<dbReference type="GO" id="GO:0006777">
    <property type="term" value="P:Mo-molybdopterin cofactor biosynthetic process"/>
    <property type="evidence" value="ECO:0007669"/>
    <property type="project" value="InterPro"/>
</dbReference>
<dbReference type="Gene3D" id="3.40.50.300">
    <property type="entry name" value="P-loop containing nucleotide triphosphate hydrolases"/>
    <property type="match status" value="1"/>
</dbReference>
<dbReference type="InterPro" id="IPR052539">
    <property type="entry name" value="MGD_biosynthesis_adapter"/>
</dbReference>
<gene>
    <name evidence="2" type="primary">mobB</name>
    <name evidence="2" type="ORF">H7B67_06295</name>
</gene>
<evidence type="ECO:0000259" key="1">
    <source>
        <dbReference type="Pfam" id="PF03205"/>
    </source>
</evidence>
<dbReference type="Proteomes" id="UP000535838">
    <property type="component" value="Unassembled WGS sequence"/>
</dbReference>
<dbReference type="NCBIfam" id="TIGR00176">
    <property type="entry name" value="mobB"/>
    <property type="match status" value="1"/>
</dbReference>
<feature type="domain" description="Molybdopterin-guanine dinucleotide biosynthesis protein B (MobB)" evidence="1">
    <location>
        <begin position="4"/>
        <end position="130"/>
    </location>
</feature>
<organism evidence="2 3">
    <name type="scientific">Cohnella thailandensis</name>
    <dbReference type="NCBI Taxonomy" id="557557"/>
    <lineage>
        <taxon>Bacteria</taxon>
        <taxon>Bacillati</taxon>
        <taxon>Bacillota</taxon>
        <taxon>Bacilli</taxon>
        <taxon>Bacillales</taxon>
        <taxon>Paenibacillaceae</taxon>
        <taxon>Cohnella</taxon>
    </lineage>
</organism>
<dbReference type="RefSeq" id="WP_185118934.1">
    <property type="nucleotide sequence ID" value="NZ_JACJVQ010000005.1"/>
</dbReference>
<evidence type="ECO:0000313" key="3">
    <source>
        <dbReference type="Proteomes" id="UP000535838"/>
    </source>
</evidence>
<comment type="caution">
    <text evidence="2">The sequence shown here is derived from an EMBL/GenBank/DDBJ whole genome shotgun (WGS) entry which is preliminary data.</text>
</comment>
<dbReference type="CDD" id="cd03116">
    <property type="entry name" value="MobB"/>
    <property type="match status" value="1"/>
</dbReference>
<dbReference type="SUPFAM" id="SSF52540">
    <property type="entry name" value="P-loop containing nucleoside triphosphate hydrolases"/>
    <property type="match status" value="1"/>
</dbReference>
<evidence type="ECO:0000313" key="2">
    <source>
        <dbReference type="EMBL" id="MBB6633712.1"/>
    </source>
</evidence>
<dbReference type="PANTHER" id="PTHR40072">
    <property type="entry name" value="MOLYBDOPTERIN-GUANINE DINUCLEOTIDE BIOSYNTHESIS ADAPTER PROTEIN-RELATED"/>
    <property type="match status" value="1"/>
</dbReference>
<dbReference type="GO" id="GO:0005525">
    <property type="term" value="F:GTP binding"/>
    <property type="evidence" value="ECO:0007669"/>
    <property type="project" value="InterPro"/>
</dbReference>
<accession>A0A841SR81</accession>
<protein>
    <submittedName>
        <fullName evidence="2">Molybdopterin-guanine dinucleotide biosynthesis protein B</fullName>
    </submittedName>
</protein>
<dbReference type="AlphaFoldDB" id="A0A841SR81"/>
<sequence length="170" mass="19151">MTDIIQVVGYKNSGKTTLVGHLVRTLTEAGLAVGTVKHDAHRFDVDREGTDTHRHREAGARMTAITNDCRTAFMEERPVSLEDILRRMTDMDAVIVEGFKQENHAKIVMIRSEDDEELLRLKQVKAVVSWLPGERRYGDLPVFPLGDADGLASWVRANLLKRKGPDFRSP</sequence>
<dbReference type="PANTHER" id="PTHR40072:SF1">
    <property type="entry name" value="MOLYBDOPTERIN-GUANINE DINUCLEOTIDE BIOSYNTHESIS ADAPTER PROTEIN"/>
    <property type="match status" value="1"/>
</dbReference>
<keyword evidence="3" id="KW-1185">Reference proteome</keyword>
<dbReference type="InterPro" id="IPR027417">
    <property type="entry name" value="P-loop_NTPase"/>
</dbReference>
<name>A0A841SR81_9BACL</name>
<dbReference type="InterPro" id="IPR004435">
    <property type="entry name" value="MobB_dom"/>
</dbReference>
<proteinExistence type="predicted"/>
<dbReference type="Pfam" id="PF03205">
    <property type="entry name" value="MobB"/>
    <property type="match status" value="1"/>
</dbReference>